<dbReference type="Pfam" id="PF13041">
    <property type="entry name" value="PPR_2"/>
    <property type="match status" value="2"/>
</dbReference>
<feature type="repeat" description="PPR" evidence="3">
    <location>
        <begin position="262"/>
        <end position="296"/>
    </location>
</feature>
<comment type="caution">
    <text evidence="5">The sequence shown here is derived from an EMBL/GenBank/DDBJ whole genome shotgun (WGS) entry which is preliminary data.</text>
</comment>
<dbReference type="InterPro" id="IPR011990">
    <property type="entry name" value="TPR-like_helical_dom_sf"/>
</dbReference>
<name>A0A199V4S1_ANACO</name>
<dbReference type="Proteomes" id="UP000092600">
    <property type="component" value="Unassembled WGS sequence"/>
</dbReference>
<reference evidence="5 6" key="1">
    <citation type="journal article" date="2016" name="DNA Res.">
        <title>The draft genome of MD-2 pineapple using hybrid error correction of long reads.</title>
        <authorList>
            <person name="Redwan R.M."/>
            <person name="Saidin A."/>
            <person name="Kumar S.V."/>
        </authorList>
    </citation>
    <scope>NUCLEOTIDE SEQUENCE [LARGE SCALE GENOMIC DNA]</scope>
    <source>
        <strain evidence="6">cv. MD2</strain>
        <tissue evidence="5">Leaf</tissue>
    </source>
</reference>
<dbReference type="PROSITE" id="PS51375">
    <property type="entry name" value="PPR"/>
    <property type="match status" value="4"/>
</dbReference>
<sequence>MTLPPCRTVAVTPSARLNFPRIFLRLLTSPLSPAPFPLPPSLQSLHLAPQYRASPPSPSPPENPLASFIASLKNPSPAAALSDVELLHSRAIKVGFARNRRVGAGLLNQYVKIGSLGLARKLFEEIPNRDVPAWTVLISGYSRNGRNETGLQLFHRMLDEGVPPNGFTLSSVLKCCAGISDVENGKRIHGWIVRNGIVLDVVLHNSILDMYTKCGTFKHVKRYFHMMMEKDSVSWNIMIAAHLEIGDIDGSMDLFAHSPFQDVSSWNTIVSGLVRNGFDEMALKLLDQMVRTGPRELHNRILRIGYEQDAYVTNSLIDMYCKCNQMEASSIIFNSSSLFATNSTAKTISWSTMMAGFVQSGRNEEALELFLSMQRGGVTLDQFTLTSCVTACADAGILEQGRQKTKTVLSISLCPEKLPVVDLLTEKAVTVAPLPAFSGDSKEPFALLHREVPDHALPASPRRLVQHRVLDLV</sequence>
<evidence type="ECO:0000256" key="1">
    <source>
        <dbReference type="ARBA" id="ARBA00022737"/>
    </source>
</evidence>
<evidence type="ECO:0000256" key="4">
    <source>
        <dbReference type="SAM" id="MobiDB-lite"/>
    </source>
</evidence>
<dbReference type="InterPro" id="IPR002885">
    <property type="entry name" value="PPR_rpt"/>
</dbReference>
<dbReference type="PANTHER" id="PTHR47928">
    <property type="entry name" value="REPEAT-CONTAINING PROTEIN, PUTATIVE-RELATED"/>
    <property type="match status" value="1"/>
</dbReference>
<feature type="repeat" description="PPR" evidence="3">
    <location>
        <begin position="130"/>
        <end position="164"/>
    </location>
</feature>
<dbReference type="Pfam" id="PF01535">
    <property type="entry name" value="PPR"/>
    <property type="match status" value="4"/>
</dbReference>
<evidence type="ECO:0000256" key="2">
    <source>
        <dbReference type="ARBA" id="ARBA00022946"/>
    </source>
</evidence>
<dbReference type="PANTHER" id="PTHR47928:SF207">
    <property type="entry name" value="PENTATRICOPEPTIDE REPEAT-CONTAINING PROTEIN"/>
    <property type="match status" value="1"/>
</dbReference>
<evidence type="ECO:0000313" key="5">
    <source>
        <dbReference type="EMBL" id="OAY72087.1"/>
    </source>
</evidence>
<organism evidence="5 6">
    <name type="scientific">Ananas comosus</name>
    <name type="common">Pineapple</name>
    <name type="synonym">Ananas ananas</name>
    <dbReference type="NCBI Taxonomy" id="4615"/>
    <lineage>
        <taxon>Eukaryota</taxon>
        <taxon>Viridiplantae</taxon>
        <taxon>Streptophyta</taxon>
        <taxon>Embryophyta</taxon>
        <taxon>Tracheophyta</taxon>
        <taxon>Spermatophyta</taxon>
        <taxon>Magnoliopsida</taxon>
        <taxon>Liliopsida</taxon>
        <taxon>Poales</taxon>
        <taxon>Bromeliaceae</taxon>
        <taxon>Bromelioideae</taxon>
        <taxon>Ananas</taxon>
    </lineage>
</organism>
<dbReference type="AlphaFoldDB" id="A0A199V4S1"/>
<dbReference type="InterPro" id="IPR050421">
    <property type="entry name" value="PPR"/>
</dbReference>
<proteinExistence type="predicted"/>
<keyword evidence="1" id="KW-0677">Repeat</keyword>
<dbReference type="EMBL" id="LSRQ01003243">
    <property type="protein sequence ID" value="OAY72087.1"/>
    <property type="molecule type" value="Genomic_DNA"/>
</dbReference>
<protein>
    <submittedName>
        <fullName evidence="5">Pentatricopeptide repeat-containing protein, mitochondrial</fullName>
    </submittedName>
</protein>
<dbReference type="Gene3D" id="1.25.40.10">
    <property type="entry name" value="Tetratricopeptide repeat domain"/>
    <property type="match status" value="3"/>
</dbReference>
<gene>
    <name evidence="5" type="ORF">ACMD2_09922</name>
</gene>
<evidence type="ECO:0000313" key="6">
    <source>
        <dbReference type="Proteomes" id="UP000092600"/>
    </source>
</evidence>
<evidence type="ECO:0000256" key="3">
    <source>
        <dbReference type="PROSITE-ProRule" id="PRU00708"/>
    </source>
</evidence>
<dbReference type="NCBIfam" id="TIGR00756">
    <property type="entry name" value="PPR"/>
    <property type="match status" value="3"/>
</dbReference>
<feature type="region of interest" description="Disordered" evidence="4">
    <location>
        <begin position="49"/>
        <end position="68"/>
    </location>
</feature>
<keyword evidence="2" id="KW-0809">Transit peptide</keyword>
<accession>A0A199V4S1</accession>
<feature type="repeat" description="PPR" evidence="3">
    <location>
        <begin position="200"/>
        <end position="234"/>
    </location>
</feature>
<feature type="repeat" description="PPR" evidence="3">
    <location>
        <begin position="346"/>
        <end position="380"/>
    </location>
</feature>